<name>A0ABN7RLB8_OIKDI</name>
<dbReference type="Pfam" id="PF01699">
    <property type="entry name" value="Na_Ca_ex"/>
    <property type="match status" value="1"/>
</dbReference>
<accession>A0ABN7RLB8</accession>
<evidence type="ECO:0000256" key="7">
    <source>
        <dbReference type="ARBA" id="ARBA00023136"/>
    </source>
</evidence>
<proteinExistence type="inferred from homology"/>
<comment type="subcellular location">
    <subcellularLocation>
        <location evidence="1">Membrane</location>
        <topology evidence="1">Multi-pass membrane protein</topology>
    </subcellularLocation>
</comment>
<dbReference type="PANTHER" id="PTHR10846:SF72">
    <property type="entry name" value="SODIUM_POTASSIUM_CALCIUM EXCHANGER NCKX30C"/>
    <property type="match status" value="1"/>
</dbReference>
<keyword evidence="4" id="KW-0106">Calcium</keyword>
<organism evidence="11 12">
    <name type="scientific">Oikopleura dioica</name>
    <name type="common">Tunicate</name>
    <dbReference type="NCBI Taxonomy" id="34765"/>
    <lineage>
        <taxon>Eukaryota</taxon>
        <taxon>Metazoa</taxon>
        <taxon>Chordata</taxon>
        <taxon>Tunicata</taxon>
        <taxon>Appendicularia</taxon>
        <taxon>Copelata</taxon>
        <taxon>Oikopleuridae</taxon>
        <taxon>Oikopleura</taxon>
    </lineage>
</organism>
<keyword evidence="7 9" id="KW-0472">Membrane</keyword>
<evidence type="ECO:0000256" key="2">
    <source>
        <dbReference type="ARBA" id="ARBA00005364"/>
    </source>
</evidence>
<evidence type="ECO:0000256" key="1">
    <source>
        <dbReference type="ARBA" id="ARBA00004141"/>
    </source>
</evidence>
<reference evidence="11 12" key="1">
    <citation type="submission" date="2021-04" db="EMBL/GenBank/DDBJ databases">
        <authorList>
            <person name="Bliznina A."/>
        </authorList>
    </citation>
    <scope>NUCLEOTIDE SEQUENCE [LARGE SCALE GENOMIC DNA]</scope>
</reference>
<keyword evidence="4" id="KW-0109">Calcium transport</keyword>
<sequence>MRALMKVNNPRLTRQAFERTQTMDEINGQSGAQKPGDQQAGRTLSTDKLTANAPSLSVAVDASNGAENAQQMPAISEEKQNGNGHANGTLSVVPPVSAGGNQVSDTTLNVSNDSEEDADFLDMSWPQGDWKKQAIYLFLLPITGPLYLVVPDVRRPGKEKWVVVTFINSILWIAVYSYLMVWWADVLGGAFGISPPVMGLTFLAAGTSVPDLITSVIVAKKGLGDMAVSSSIGSNIFDITVGLPLPWLIRTAIDAGVPVQVRSEGMVCNISLLFIMLLAVFSGIACYKWRMTKGLGAGMFILYGVFLAFALTLETGKVECPIQVGG</sequence>
<evidence type="ECO:0000256" key="6">
    <source>
        <dbReference type="ARBA" id="ARBA00022989"/>
    </source>
</evidence>
<keyword evidence="4" id="KW-0813">Transport</keyword>
<keyword evidence="4" id="KW-0406">Ion transport</keyword>
<dbReference type="Proteomes" id="UP001158576">
    <property type="component" value="Chromosome PAR"/>
</dbReference>
<gene>
    <name evidence="11" type="ORF">OKIOD_LOCUS593</name>
</gene>
<keyword evidence="5 9" id="KW-0812">Transmembrane</keyword>
<dbReference type="InterPro" id="IPR044880">
    <property type="entry name" value="NCX_ion-bd_dom_sf"/>
</dbReference>
<evidence type="ECO:0000256" key="9">
    <source>
        <dbReference type="SAM" id="Phobius"/>
    </source>
</evidence>
<comment type="catalytic activity">
    <reaction evidence="8">
        <text>Ca(2+)(out) + K(+)(out) + 4 Na(+)(in) = Ca(2+)(in) + K(+)(in) + 4 Na(+)(out)</text>
        <dbReference type="Rhea" id="RHEA:69967"/>
        <dbReference type="ChEBI" id="CHEBI:29101"/>
        <dbReference type="ChEBI" id="CHEBI:29103"/>
        <dbReference type="ChEBI" id="CHEBI:29108"/>
    </reaction>
</comment>
<evidence type="ECO:0000259" key="10">
    <source>
        <dbReference type="Pfam" id="PF01699"/>
    </source>
</evidence>
<dbReference type="PANTHER" id="PTHR10846">
    <property type="entry name" value="SODIUM/POTASSIUM/CALCIUM EXCHANGER"/>
    <property type="match status" value="1"/>
</dbReference>
<feature type="domain" description="Sodium/calcium exchanger membrane region" evidence="10">
    <location>
        <begin position="162"/>
        <end position="311"/>
    </location>
</feature>
<keyword evidence="12" id="KW-1185">Reference proteome</keyword>
<keyword evidence="6 9" id="KW-1133">Transmembrane helix</keyword>
<feature type="transmembrane region" description="Helical" evidence="9">
    <location>
        <begin position="162"/>
        <end position="184"/>
    </location>
</feature>
<evidence type="ECO:0000256" key="4">
    <source>
        <dbReference type="ARBA" id="ARBA00022568"/>
    </source>
</evidence>
<feature type="transmembrane region" description="Helical" evidence="9">
    <location>
        <begin position="133"/>
        <end position="150"/>
    </location>
</feature>
<comment type="similarity">
    <text evidence="2">Belongs to the Ca(2+):cation antiporter (CaCA) (TC 2.A.19) family. SLC24A subfamily.</text>
</comment>
<keyword evidence="3" id="KW-0050">Antiport</keyword>
<feature type="transmembrane region" description="Helical" evidence="9">
    <location>
        <begin position="294"/>
        <end position="313"/>
    </location>
</feature>
<dbReference type="Gene3D" id="1.20.1420.30">
    <property type="entry name" value="NCX, central ion-binding region"/>
    <property type="match status" value="1"/>
</dbReference>
<evidence type="ECO:0000313" key="12">
    <source>
        <dbReference type="Proteomes" id="UP001158576"/>
    </source>
</evidence>
<feature type="transmembrane region" description="Helical" evidence="9">
    <location>
        <begin position="269"/>
        <end position="287"/>
    </location>
</feature>
<feature type="transmembrane region" description="Helical" evidence="9">
    <location>
        <begin position="231"/>
        <end position="249"/>
    </location>
</feature>
<evidence type="ECO:0000256" key="8">
    <source>
        <dbReference type="ARBA" id="ARBA00033627"/>
    </source>
</evidence>
<dbReference type="EMBL" id="OU015568">
    <property type="protein sequence ID" value="CAG5078616.1"/>
    <property type="molecule type" value="Genomic_DNA"/>
</dbReference>
<dbReference type="InterPro" id="IPR004481">
    <property type="entry name" value="K/Na/Ca-exchanger"/>
</dbReference>
<evidence type="ECO:0000313" key="11">
    <source>
        <dbReference type="EMBL" id="CAG5078616.1"/>
    </source>
</evidence>
<protein>
    <submittedName>
        <fullName evidence="11">Oidioi.mRNA.OKI2018_I69.PAR.g9035.t1.cds</fullName>
    </submittedName>
</protein>
<dbReference type="InterPro" id="IPR004837">
    <property type="entry name" value="NaCa_Exmemb"/>
</dbReference>
<evidence type="ECO:0000256" key="3">
    <source>
        <dbReference type="ARBA" id="ARBA00022449"/>
    </source>
</evidence>
<evidence type="ECO:0000256" key="5">
    <source>
        <dbReference type="ARBA" id="ARBA00022692"/>
    </source>
</evidence>
<feature type="transmembrane region" description="Helical" evidence="9">
    <location>
        <begin position="196"/>
        <end position="219"/>
    </location>
</feature>